<dbReference type="InterPro" id="IPR009003">
    <property type="entry name" value="Peptidase_S1_PA"/>
</dbReference>
<dbReference type="PROSITE" id="PS00135">
    <property type="entry name" value="TRYPSIN_SER"/>
    <property type="match status" value="1"/>
</dbReference>
<evidence type="ECO:0000259" key="1">
    <source>
        <dbReference type="PROSITE" id="PS50240"/>
    </source>
</evidence>
<keyword evidence="2" id="KW-0378">Hydrolase</keyword>
<reference evidence="2 3" key="2">
    <citation type="submission" date="2019-09" db="EMBL/GenBank/DDBJ databases">
        <authorList>
            <person name="Jin C."/>
        </authorList>
    </citation>
    <scope>NUCLEOTIDE SEQUENCE [LARGE SCALE GENOMIC DNA]</scope>
    <source>
        <strain evidence="2 3">BN140078</strain>
    </source>
</reference>
<dbReference type="Pfam" id="PF00089">
    <property type="entry name" value="Trypsin"/>
    <property type="match status" value="1"/>
</dbReference>
<keyword evidence="3" id="KW-1185">Reference proteome</keyword>
<dbReference type="InterPro" id="IPR051333">
    <property type="entry name" value="CLIP_Serine_Protease"/>
</dbReference>
<sequence>FLSHVNLDVINNFVCTFAFPFVLQSSNLCTSGRGGVGTCRGDSGGPLVVTRNNRPILIGITSFGSGLGCQVNLPAAYAR</sequence>
<feature type="non-terminal residue" evidence="2">
    <location>
        <position position="79"/>
    </location>
</feature>
<comment type="caution">
    <text evidence="2">The sequence shown here is derived from an EMBL/GenBank/DDBJ whole genome shotgun (WGS) entry which is preliminary data.</text>
</comment>
<dbReference type="SUPFAM" id="SSF50494">
    <property type="entry name" value="Trypsin-like serine proteases"/>
    <property type="match status" value="1"/>
</dbReference>
<protein>
    <submittedName>
        <fullName evidence="2">Trypsin-like serine protease</fullName>
    </submittedName>
</protein>
<dbReference type="GO" id="GO:0004252">
    <property type="term" value="F:serine-type endopeptidase activity"/>
    <property type="evidence" value="ECO:0007669"/>
    <property type="project" value="InterPro"/>
</dbReference>
<reference evidence="2 3" key="1">
    <citation type="submission" date="2019-09" db="EMBL/GenBank/DDBJ databases">
        <title>Chitinophaga ginsengihumi sp. nov., isolated from soil of ginseng rhizosphere.</title>
        <authorList>
            <person name="Lee J."/>
        </authorList>
    </citation>
    <scope>NUCLEOTIDE SEQUENCE [LARGE SCALE GENOMIC DNA]</scope>
    <source>
        <strain evidence="2 3">BN140078</strain>
    </source>
</reference>
<dbReference type="PANTHER" id="PTHR24260:SF136">
    <property type="entry name" value="GH08193P-RELATED"/>
    <property type="match status" value="1"/>
</dbReference>
<feature type="domain" description="Peptidase S1" evidence="1">
    <location>
        <begin position="1"/>
        <end position="79"/>
    </location>
</feature>
<dbReference type="Proteomes" id="UP000324611">
    <property type="component" value="Unassembled WGS sequence"/>
</dbReference>
<feature type="non-terminal residue" evidence="2">
    <location>
        <position position="1"/>
    </location>
</feature>
<dbReference type="AlphaFoldDB" id="A0A5B2VCK0"/>
<dbReference type="GO" id="GO:0006508">
    <property type="term" value="P:proteolysis"/>
    <property type="evidence" value="ECO:0007669"/>
    <property type="project" value="UniProtKB-KW"/>
</dbReference>
<accession>A0A5B2VCK0</accession>
<organism evidence="2 3">
    <name type="scientific">Chitinophaga agrisoli</name>
    <dbReference type="NCBI Taxonomy" id="2607653"/>
    <lineage>
        <taxon>Bacteria</taxon>
        <taxon>Pseudomonadati</taxon>
        <taxon>Bacteroidota</taxon>
        <taxon>Chitinophagia</taxon>
        <taxon>Chitinophagales</taxon>
        <taxon>Chitinophagaceae</taxon>
        <taxon>Chitinophaga</taxon>
    </lineage>
</organism>
<evidence type="ECO:0000313" key="3">
    <source>
        <dbReference type="Proteomes" id="UP000324611"/>
    </source>
</evidence>
<dbReference type="PROSITE" id="PS50240">
    <property type="entry name" value="TRYPSIN_DOM"/>
    <property type="match status" value="1"/>
</dbReference>
<dbReference type="InterPro" id="IPR033116">
    <property type="entry name" value="TRYPSIN_SER"/>
</dbReference>
<keyword evidence="2" id="KW-0645">Protease</keyword>
<dbReference type="EMBL" id="VUOC01000063">
    <property type="protein sequence ID" value="KAA2236781.1"/>
    <property type="molecule type" value="Genomic_DNA"/>
</dbReference>
<dbReference type="InterPro" id="IPR001254">
    <property type="entry name" value="Trypsin_dom"/>
</dbReference>
<proteinExistence type="predicted"/>
<dbReference type="Gene3D" id="2.40.10.10">
    <property type="entry name" value="Trypsin-like serine proteases"/>
    <property type="match status" value="1"/>
</dbReference>
<evidence type="ECO:0000313" key="2">
    <source>
        <dbReference type="EMBL" id="KAA2236781.1"/>
    </source>
</evidence>
<dbReference type="InterPro" id="IPR043504">
    <property type="entry name" value="Peptidase_S1_PA_chymotrypsin"/>
</dbReference>
<gene>
    <name evidence="2" type="ORF">F0L74_32865</name>
</gene>
<name>A0A5B2VCK0_9BACT</name>
<dbReference type="PANTHER" id="PTHR24260">
    <property type="match status" value="1"/>
</dbReference>